<dbReference type="InterPro" id="IPR020018">
    <property type="entry name" value="Motility-assoc_lipoprot_GldH"/>
</dbReference>
<dbReference type="Pfam" id="PF14109">
    <property type="entry name" value="GldH_lipo"/>
    <property type="match status" value="1"/>
</dbReference>
<name>A0A3B0UAK8_9ZZZZ</name>
<dbReference type="NCBIfam" id="TIGR03511">
    <property type="entry name" value="GldH_lipo"/>
    <property type="match status" value="1"/>
</dbReference>
<evidence type="ECO:0008006" key="2">
    <source>
        <dbReference type="Google" id="ProtNLM"/>
    </source>
</evidence>
<evidence type="ECO:0000313" key="1">
    <source>
        <dbReference type="EMBL" id="VAW25333.1"/>
    </source>
</evidence>
<organism evidence="1">
    <name type="scientific">hydrothermal vent metagenome</name>
    <dbReference type="NCBI Taxonomy" id="652676"/>
    <lineage>
        <taxon>unclassified sequences</taxon>
        <taxon>metagenomes</taxon>
        <taxon>ecological metagenomes</taxon>
    </lineage>
</organism>
<protein>
    <recommendedName>
        <fullName evidence="2">GldH</fullName>
    </recommendedName>
</protein>
<sequence>MKITTKIIKNISLYASIFLVLSCNSNVVYDQYKPIENHQWHSENSIHFIVSSKDTISLNNVFINIRNNKDYEFSSIFLITKMEFPNGNQVIDTLEYEMTDSYGNWLGQGFTDIKENELFYKENVVFLEKGDYKFDIYQATRSSNDIEGKNPLKGITDVGLRIEKVKK</sequence>
<dbReference type="EMBL" id="UOER01000367">
    <property type="protein sequence ID" value="VAW25333.1"/>
    <property type="molecule type" value="Genomic_DNA"/>
</dbReference>
<dbReference type="AlphaFoldDB" id="A0A3B0UAK8"/>
<dbReference type="PROSITE" id="PS51257">
    <property type="entry name" value="PROKAR_LIPOPROTEIN"/>
    <property type="match status" value="1"/>
</dbReference>
<gene>
    <name evidence="1" type="ORF">MNBD_BACTEROID04-1517</name>
</gene>
<proteinExistence type="predicted"/>
<reference evidence="1" key="1">
    <citation type="submission" date="2018-06" db="EMBL/GenBank/DDBJ databases">
        <authorList>
            <person name="Zhirakovskaya E."/>
        </authorList>
    </citation>
    <scope>NUCLEOTIDE SEQUENCE</scope>
</reference>
<accession>A0A3B0UAK8</accession>